<dbReference type="SMART" id="SM00449">
    <property type="entry name" value="SPRY"/>
    <property type="match status" value="1"/>
</dbReference>
<evidence type="ECO:0000256" key="6">
    <source>
        <dbReference type="ARBA" id="ARBA00023136"/>
    </source>
</evidence>
<keyword evidence="7" id="KW-1015">Disulfide bond</keyword>
<evidence type="ECO:0000256" key="7">
    <source>
        <dbReference type="ARBA" id="ARBA00023157"/>
    </source>
</evidence>
<comment type="subcellular location">
    <subcellularLocation>
        <location evidence="1">Membrane</location>
        <topology evidence="1">Single-pass type I membrane protein</topology>
    </subcellularLocation>
</comment>
<evidence type="ECO:0000256" key="8">
    <source>
        <dbReference type="ARBA" id="ARBA00023180"/>
    </source>
</evidence>
<dbReference type="SUPFAM" id="SSF49899">
    <property type="entry name" value="Concanavalin A-like lectins/glucanases"/>
    <property type="match status" value="1"/>
</dbReference>
<dbReference type="InterPro" id="IPR043136">
    <property type="entry name" value="B30.2/SPRY_sf"/>
</dbReference>
<dbReference type="Pfam" id="PF00622">
    <property type="entry name" value="SPRY"/>
    <property type="match status" value="1"/>
</dbReference>
<evidence type="ECO:0000256" key="1">
    <source>
        <dbReference type="ARBA" id="ARBA00004479"/>
    </source>
</evidence>
<evidence type="ECO:0000256" key="3">
    <source>
        <dbReference type="ARBA" id="ARBA00022692"/>
    </source>
</evidence>
<dbReference type="SMART" id="SM00406">
    <property type="entry name" value="IGv"/>
    <property type="match status" value="1"/>
</dbReference>
<evidence type="ECO:0000259" key="13">
    <source>
        <dbReference type="PROSITE" id="PS50835"/>
    </source>
</evidence>
<dbReference type="GO" id="GO:0009897">
    <property type="term" value="C:external side of plasma membrane"/>
    <property type="evidence" value="ECO:0007669"/>
    <property type="project" value="TreeGrafter"/>
</dbReference>
<keyword evidence="3 10" id="KW-0812">Transmembrane</keyword>
<dbReference type="GO" id="GO:0001817">
    <property type="term" value="P:regulation of cytokine production"/>
    <property type="evidence" value="ECO:0007669"/>
    <property type="project" value="TreeGrafter"/>
</dbReference>
<dbReference type="PANTHER" id="PTHR24100">
    <property type="entry name" value="BUTYROPHILIN"/>
    <property type="match status" value="1"/>
</dbReference>
<dbReference type="SMART" id="SM00409">
    <property type="entry name" value="IG"/>
    <property type="match status" value="1"/>
</dbReference>
<dbReference type="FunFam" id="2.60.40.10:FF:000142">
    <property type="entry name" value="V-set domain-containing T-cell activation inhibitor 1"/>
    <property type="match status" value="1"/>
</dbReference>
<evidence type="ECO:0000256" key="11">
    <source>
        <dbReference type="SAM" id="SignalP"/>
    </source>
</evidence>
<dbReference type="GO" id="GO:0050863">
    <property type="term" value="P:regulation of T cell activation"/>
    <property type="evidence" value="ECO:0007669"/>
    <property type="project" value="UniProtKB-ARBA"/>
</dbReference>
<dbReference type="PROSITE" id="PS50835">
    <property type="entry name" value="IG_LIKE"/>
    <property type="match status" value="1"/>
</dbReference>
<evidence type="ECO:0000256" key="2">
    <source>
        <dbReference type="ARBA" id="ARBA00007591"/>
    </source>
</evidence>
<dbReference type="Ensembl" id="ENSNMLT00000032398.1">
    <property type="protein sequence ID" value="ENSNMLP00000029038.1"/>
    <property type="gene ID" value="ENSNMLG00000018403.1"/>
</dbReference>
<evidence type="ECO:0000256" key="5">
    <source>
        <dbReference type="ARBA" id="ARBA00022989"/>
    </source>
</evidence>
<evidence type="ECO:0000259" key="12">
    <source>
        <dbReference type="PROSITE" id="PS50188"/>
    </source>
</evidence>
<keyword evidence="9" id="KW-0393">Immunoglobulin domain</keyword>
<keyword evidence="5 10" id="KW-1133">Transmembrane helix</keyword>
<name>A0A8C6U5Q5_9GOBI</name>
<feature type="signal peptide" evidence="11">
    <location>
        <begin position="1"/>
        <end position="29"/>
    </location>
</feature>
<dbReference type="InterPro" id="IPR013783">
    <property type="entry name" value="Ig-like_fold"/>
</dbReference>
<proteinExistence type="inferred from homology"/>
<dbReference type="Pfam" id="PF22705">
    <property type="entry name" value="C2-set_3"/>
    <property type="match status" value="1"/>
</dbReference>
<feature type="transmembrane region" description="Helical" evidence="10">
    <location>
        <begin position="258"/>
        <end position="280"/>
    </location>
</feature>
<dbReference type="PROSITE" id="PS50188">
    <property type="entry name" value="B302_SPRY"/>
    <property type="match status" value="1"/>
</dbReference>
<dbReference type="Proteomes" id="UP000694523">
    <property type="component" value="Unplaced"/>
</dbReference>
<dbReference type="Gene3D" id="2.60.40.10">
    <property type="entry name" value="Immunoglobulins"/>
    <property type="match status" value="2"/>
</dbReference>
<dbReference type="SUPFAM" id="SSF48726">
    <property type="entry name" value="Immunoglobulin"/>
    <property type="match status" value="2"/>
</dbReference>
<dbReference type="InterPro" id="IPR013106">
    <property type="entry name" value="Ig_V-set"/>
</dbReference>
<dbReference type="GO" id="GO:1903037">
    <property type="term" value="P:regulation of leukocyte cell-cell adhesion"/>
    <property type="evidence" value="ECO:0007669"/>
    <property type="project" value="UniProtKB-ARBA"/>
</dbReference>
<evidence type="ECO:0008006" key="16">
    <source>
        <dbReference type="Google" id="ProtNLM"/>
    </source>
</evidence>
<dbReference type="InterPro" id="IPR003877">
    <property type="entry name" value="SPRY_dom"/>
</dbReference>
<dbReference type="GO" id="GO:0050852">
    <property type="term" value="P:T cell receptor signaling pathway"/>
    <property type="evidence" value="ECO:0007669"/>
    <property type="project" value="TreeGrafter"/>
</dbReference>
<dbReference type="InterPro" id="IPR007110">
    <property type="entry name" value="Ig-like_dom"/>
</dbReference>
<accession>A0A8C6U5Q5</accession>
<keyword evidence="4 11" id="KW-0732">Signal</keyword>
<reference evidence="14" key="1">
    <citation type="submission" date="2025-08" db="UniProtKB">
        <authorList>
            <consortium name="Ensembl"/>
        </authorList>
    </citation>
    <scope>IDENTIFICATION</scope>
</reference>
<comment type="similarity">
    <text evidence="2">Belongs to the immunoglobulin superfamily. BTN/MOG family.</text>
</comment>
<evidence type="ECO:0000313" key="15">
    <source>
        <dbReference type="Proteomes" id="UP000694523"/>
    </source>
</evidence>
<dbReference type="InterPro" id="IPR013320">
    <property type="entry name" value="ConA-like_dom_sf"/>
</dbReference>
<keyword evidence="15" id="KW-1185">Reference proteome</keyword>
<keyword evidence="6 10" id="KW-0472">Membrane</keyword>
<dbReference type="InterPro" id="IPR003599">
    <property type="entry name" value="Ig_sub"/>
</dbReference>
<evidence type="ECO:0000256" key="9">
    <source>
        <dbReference type="ARBA" id="ARBA00023319"/>
    </source>
</evidence>
<evidence type="ECO:0000256" key="4">
    <source>
        <dbReference type="ARBA" id="ARBA00022729"/>
    </source>
</evidence>
<evidence type="ECO:0000256" key="10">
    <source>
        <dbReference type="SAM" id="Phobius"/>
    </source>
</evidence>
<dbReference type="InterPro" id="IPR050504">
    <property type="entry name" value="IgSF_BTN/MOG"/>
</dbReference>
<dbReference type="InterPro" id="IPR001870">
    <property type="entry name" value="B30.2/SPRY"/>
</dbReference>
<evidence type="ECO:0000313" key="14">
    <source>
        <dbReference type="Ensembl" id="ENSNMLP00000029038.1"/>
    </source>
</evidence>
<dbReference type="GO" id="GO:0005102">
    <property type="term" value="F:signaling receptor binding"/>
    <property type="evidence" value="ECO:0007669"/>
    <property type="project" value="TreeGrafter"/>
</dbReference>
<organism evidence="14 15">
    <name type="scientific">Neogobius melanostomus</name>
    <name type="common">round goby</name>
    <dbReference type="NCBI Taxonomy" id="47308"/>
    <lineage>
        <taxon>Eukaryota</taxon>
        <taxon>Metazoa</taxon>
        <taxon>Chordata</taxon>
        <taxon>Craniata</taxon>
        <taxon>Vertebrata</taxon>
        <taxon>Euteleostomi</taxon>
        <taxon>Actinopterygii</taxon>
        <taxon>Neopterygii</taxon>
        <taxon>Teleostei</taxon>
        <taxon>Neoteleostei</taxon>
        <taxon>Acanthomorphata</taxon>
        <taxon>Gobiaria</taxon>
        <taxon>Gobiiformes</taxon>
        <taxon>Gobioidei</taxon>
        <taxon>Gobiidae</taxon>
        <taxon>Benthophilinae</taxon>
        <taxon>Neogobiini</taxon>
        <taxon>Neogobius</taxon>
    </lineage>
</organism>
<dbReference type="AlphaFoldDB" id="A0A8C6U5Q5"/>
<dbReference type="InterPro" id="IPR053896">
    <property type="entry name" value="BTN3A2-like_Ig-C"/>
</dbReference>
<keyword evidence="8" id="KW-0325">Glycoprotein</keyword>
<sequence length="501" mass="54369">MEEDGRVHLDMHFLFWLLGAFHCLSVIQSAPVSENFVVSVSSNVTVQGKHTVVLPCWLSPTQSAEAMEVNWFYQDQFDAPVMLYKDKTLNSVSQPASYTGRVSFGQKEASSGGLTDGDVSLKLVNVTLADAGKYTCYVSSEKHHDKASLNLIVTQTGESPLLTAVIMENNKVNVSCESDGWYPKPKLQWSDGSSALTPKALVHSTASTGLASVHSWLLVSSPSTVSCTVGLSGQEALEGRMRVQTPNSQAQEDSGSSVAGWVLFAVALVALVALLGFLFFTKSRGKDSISETADADGESEKLLPKDLLSIPNEAMANYANVQLVNSDNKFITIKNNILRDNVDFPAGDKVTCLTAVTGTPGFSSGKHYWEVSLVINGAAAVPPKQSWWIGVTNKSVIPKDYKHSSIADNGFWFLSSSPDNAGVLQFSSNPPTCFYVSALPRKIGVFLDYDGGTLQFYNAENRRRLGFFPTKFSGEVFPLFNPGTGDRAPMEIMQRSQDVKP</sequence>
<dbReference type="InterPro" id="IPR036179">
    <property type="entry name" value="Ig-like_dom_sf"/>
</dbReference>
<feature type="domain" description="Ig-like" evidence="13">
    <location>
        <begin position="31"/>
        <end position="150"/>
    </location>
</feature>
<dbReference type="Pfam" id="PF07686">
    <property type="entry name" value="V-set"/>
    <property type="match status" value="1"/>
</dbReference>
<protein>
    <recommendedName>
        <fullName evidence="16">Butyrophilin subfamily 1 member A1-like</fullName>
    </recommendedName>
</protein>
<dbReference type="Gene3D" id="2.60.120.920">
    <property type="match status" value="1"/>
</dbReference>
<dbReference type="PANTHER" id="PTHR24100:SF149">
    <property type="entry name" value="BG-LIKE ANTIGEN 1-RELATED"/>
    <property type="match status" value="1"/>
</dbReference>
<feature type="domain" description="B30.2/SPRY" evidence="12">
    <location>
        <begin position="290"/>
        <end position="499"/>
    </location>
</feature>
<feature type="chain" id="PRO_5034139675" description="Butyrophilin subfamily 1 member A1-like" evidence="11">
    <location>
        <begin position="30"/>
        <end position="501"/>
    </location>
</feature>
<reference evidence="14" key="2">
    <citation type="submission" date="2025-09" db="UniProtKB">
        <authorList>
            <consortium name="Ensembl"/>
        </authorList>
    </citation>
    <scope>IDENTIFICATION</scope>
</reference>